<reference evidence="2 3" key="1">
    <citation type="submission" date="2021-07" db="EMBL/GenBank/DDBJ databases">
        <title>Mesonia aestuariivivens sp. nov., isolated from a tidal flat.</title>
        <authorList>
            <person name="Kim Y.-O."/>
            <person name="Yoon J.-H."/>
        </authorList>
    </citation>
    <scope>NUCLEOTIDE SEQUENCE [LARGE SCALE GENOMIC DNA]</scope>
    <source>
        <strain evidence="2 3">JHPTF-M18</strain>
    </source>
</reference>
<keyword evidence="1" id="KW-0732">Signal</keyword>
<gene>
    <name evidence="2" type="ORF">KW502_01580</name>
</gene>
<protein>
    <submittedName>
        <fullName evidence="2">Transporter</fullName>
    </submittedName>
</protein>
<dbReference type="Proteomes" id="UP000719267">
    <property type="component" value="Unassembled WGS sequence"/>
</dbReference>
<accession>A0ABS6VY31</accession>
<keyword evidence="3" id="KW-1185">Reference proteome</keyword>
<organism evidence="2 3">
    <name type="scientific">Mesonia aestuariivivens</name>
    <dbReference type="NCBI Taxonomy" id="2796128"/>
    <lineage>
        <taxon>Bacteria</taxon>
        <taxon>Pseudomonadati</taxon>
        <taxon>Bacteroidota</taxon>
        <taxon>Flavobacteriia</taxon>
        <taxon>Flavobacteriales</taxon>
        <taxon>Flavobacteriaceae</taxon>
        <taxon>Mesonia</taxon>
    </lineage>
</organism>
<proteinExistence type="predicted"/>
<dbReference type="InterPro" id="IPR025737">
    <property type="entry name" value="FApF"/>
</dbReference>
<feature type="chain" id="PRO_5045444315" evidence="1">
    <location>
        <begin position="19"/>
        <end position="348"/>
    </location>
</feature>
<name>A0ABS6VY31_9FLAO</name>
<comment type="caution">
    <text evidence="2">The sequence shown here is derived from an EMBL/GenBank/DDBJ whole genome shotgun (WGS) entry which is preliminary data.</text>
</comment>
<dbReference type="RefSeq" id="WP_219038772.1">
    <property type="nucleotide sequence ID" value="NZ_JAHWDF010000001.1"/>
</dbReference>
<evidence type="ECO:0000256" key="1">
    <source>
        <dbReference type="SAM" id="SignalP"/>
    </source>
</evidence>
<evidence type="ECO:0000313" key="2">
    <source>
        <dbReference type="EMBL" id="MBW2960490.1"/>
    </source>
</evidence>
<feature type="signal peptide" evidence="1">
    <location>
        <begin position="1"/>
        <end position="18"/>
    </location>
</feature>
<evidence type="ECO:0000313" key="3">
    <source>
        <dbReference type="Proteomes" id="UP000719267"/>
    </source>
</evidence>
<dbReference type="Pfam" id="PF13557">
    <property type="entry name" value="Phenol_MetA_deg"/>
    <property type="match status" value="1"/>
</dbReference>
<dbReference type="EMBL" id="JAHWDF010000001">
    <property type="protein sequence ID" value="MBW2960490.1"/>
    <property type="molecule type" value="Genomic_DNA"/>
</dbReference>
<sequence length="348" mass="39175">MKNILWLAMALFCLHLNAQEHNNKEENLWDAHRTSSHAPIGVMGDHTHQKGEFMISYRNMRMQMKDLRYNNNDVTNNFVYQNYMVSPQEMTMDMHMLGAMYAPSDKLTLMVMANYITNDMDLTMRMTNNMGMSMDTDFSTKSSGFSDVSISALVQLINENQQALHAEFGVGIPTGSIDQKDETAMSNGKEVILPYPMQIGAGSFSTKLGMTYLWQAEKLSGGAQANAKFYINENDNDYRLGNQYLATSWLALDATSFFSFSVRAEANYVEQIEGNNPNLNPMMVTTANTSNIGGMQLNYALGTNYYFTAKTLKGLRLAAEIKLPAYQEPNGIQLKQKYTLSLGTQYSF</sequence>